<organism evidence="1 2">
    <name type="scientific">Siphonobacter curvatus</name>
    <dbReference type="NCBI Taxonomy" id="2094562"/>
    <lineage>
        <taxon>Bacteria</taxon>
        <taxon>Pseudomonadati</taxon>
        <taxon>Bacteroidota</taxon>
        <taxon>Cytophagia</taxon>
        <taxon>Cytophagales</taxon>
        <taxon>Cytophagaceae</taxon>
        <taxon>Siphonobacter</taxon>
    </lineage>
</organism>
<dbReference type="InterPro" id="IPR011990">
    <property type="entry name" value="TPR-like_helical_dom_sf"/>
</dbReference>
<evidence type="ECO:0000313" key="2">
    <source>
        <dbReference type="Proteomes" id="UP000239590"/>
    </source>
</evidence>
<dbReference type="OrthoDB" id="973072at2"/>
<keyword evidence="2" id="KW-1185">Reference proteome</keyword>
<dbReference type="RefSeq" id="WP_104715793.1">
    <property type="nucleotide sequence ID" value="NZ_PTRA01000007.1"/>
</dbReference>
<dbReference type="Gene3D" id="1.25.40.390">
    <property type="match status" value="1"/>
</dbReference>
<protein>
    <submittedName>
        <fullName evidence="1">SusD/RagB family nutrient-binding outer membrane lipoprotein</fullName>
    </submittedName>
</protein>
<dbReference type="InterPro" id="IPR041662">
    <property type="entry name" value="SusD-like_2"/>
</dbReference>
<reference evidence="2" key="1">
    <citation type="submission" date="2018-02" db="EMBL/GenBank/DDBJ databases">
        <title>Genome sequencing of Solimonas sp. HR-BB.</title>
        <authorList>
            <person name="Lee Y."/>
            <person name="Jeon C.O."/>
        </authorList>
    </citation>
    <scope>NUCLEOTIDE SEQUENCE [LARGE SCALE GENOMIC DNA]</scope>
    <source>
        <strain evidence="2">HR-U</strain>
    </source>
</reference>
<dbReference type="EMBL" id="PTRA01000007">
    <property type="protein sequence ID" value="PQA54100.1"/>
    <property type="molecule type" value="Genomic_DNA"/>
</dbReference>
<name>A0A2S7IFU7_9BACT</name>
<dbReference type="SUPFAM" id="SSF48452">
    <property type="entry name" value="TPR-like"/>
    <property type="match status" value="1"/>
</dbReference>
<gene>
    <name evidence="1" type="ORF">C5O19_23320</name>
</gene>
<dbReference type="PROSITE" id="PS51257">
    <property type="entry name" value="PROKAR_LIPOPROTEIN"/>
    <property type="match status" value="1"/>
</dbReference>
<dbReference type="Proteomes" id="UP000239590">
    <property type="component" value="Unassembled WGS sequence"/>
</dbReference>
<accession>A0A2S7IFU7</accession>
<evidence type="ECO:0000313" key="1">
    <source>
        <dbReference type="EMBL" id="PQA54100.1"/>
    </source>
</evidence>
<sequence>MKKILILLAMAAGLSSCDKDFENINTNPTQSTNIDPVYLFSNAQLNTTLASQTMFYEAAIVQQVNTPFGGVNTGANLNQDYRDNTRVNWLYLYSGTNNGNNGPIKLLTAVLDQTKADSSRTNLYHMSRIWRAYVFQVLVDTYGDVPYFDAGKAYISGNKLPKYDPQAEIYADLVKELEGAIAGLNAAKRIETGDLFYQGNVAKWKRLGYSLLLRIGMRYSKTDPAKAQALAQKAYQGGVLQSNDDNVRIQYSSIYTNPLGNLWNNTEKANLYVGAPFVSYLKSTNDPRLTVIAVRYGEPSKNPEQTTVDRTFANQIGMPFGYDDGSIGSAPNFPGKVASGGWNYSQINRRTVGKVDGPTYYVTYAQTQLLLAEAAQRGWIQASAADLYKTGVAAHMNQMKDYDASATIPQTAIDEYLAAQPYTAARGLEQINSQYWVASFLNGPEAFANWRRSGFPVLTPNKYPGRTIAGDFIRRLTYPILEQSVNAENYNAAVSRQGPDDLETRVFWDKP</sequence>
<proteinExistence type="predicted"/>
<keyword evidence="1" id="KW-0449">Lipoprotein</keyword>
<dbReference type="Pfam" id="PF12771">
    <property type="entry name" value="SusD-like_2"/>
    <property type="match status" value="1"/>
</dbReference>
<comment type="caution">
    <text evidence="1">The sequence shown here is derived from an EMBL/GenBank/DDBJ whole genome shotgun (WGS) entry which is preliminary data.</text>
</comment>
<dbReference type="AlphaFoldDB" id="A0A2S7IFU7"/>